<dbReference type="GO" id="GO:0015934">
    <property type="term" value="C:large ribosomal subunit"/>
    <property type="evidence" value="ECO:0007669"/>
    <property type="project" value="UniProtKB-UniRule"/>
</dbReference>
<accession>A0A2U9ITV1</accession>
<proteinExistence type="inferred from homology"/>
<evidence type="ECO:0000313" key="8">
    <source>
        <dbReference type="Proteomes" id="UP000247586"/>
    </source>
</evidence>
<dbReference type="EMBL" id="CP029287">
    <property type="protein sequence ID" value="AWR99403.1"/>
    <property type="molecule type" value="Genomic_DNA"/>
</dbReference>
<dbReference type="GO" id="GO:0006412">
    <property type="term" value="P:translation"/>
    <property type="evidence" value="ECO:0007669"/>
    <property type="project" value="UniProtKB-UniRule"/>
</dbReference>
<dbReference type="InterPro" id="IPR005756">
    <property type="entry name" value="Ribosomal_uL24_euk/arc"/>
</dbReference>
<comment type="subunit">
    <text evidence="4">Part of the 50S ribosomal subunit.</text>
</comment>
<dbReference type="Proteomes" id="UP000247586">
    <property type="component" value="Chromosome"/>
</dbReference>
<organism evidence="7 8">
    <name type="scientific">Metallosphaera hakonensis JCM 8857 = DSM 7519</name>
    <dbReference type="NCBI Taxonomy" id="1293036"/>
    <lineage>
        <taxon>Archaea</taxon>
        <taxon>Thermoproteota</taxon>
        <taxon>Thermoprotei</taxon>
        <taxon>Sulfolobales</taxon>
        <taxon>Sulfolobaceae</taxon>
        <taxon>Metallosphaera</taxon>
    </lineage>
</organism>
<feature type="region of interest" description="Disordered" evidence="5">
    <location>
        <begin position="84"/>
        <end position="112"/>
    </location>
</feature>
<dbReference type="InterPro" id="IPR041988">
    <property type="entry name" value="Ribosomal_uL24_KOW"/>
</dbReference>
<dbReference type="GeneID" id="36834968"/>
<reference evidence="8" key="3">
    <citation type="submission" date="2020-03" db="EMBL/GenBank/DDBJ databases">
        <title>Sequencing and Assembly of Multiple Reported Metal-Biooxidizing Members of the Extremely Thermoacidophilic Archaeal Family Sulfolobaceae.</title>
        <authorList>
            <person name="Counts J.A."/>
            <person name="Kelly R.M."/>
        </authorList>
    </citation>
    <scope>NUCLEOTIDE SEQUENCE [LARGE SCALE GENOMIC DNA]</scope>
    <source>
        <strain evidence="8">HO1-1</strain>
    </source>
</reference>
<reference evidence="7 8" key="1">
    <citation type="submission" date="2018-05" db="EMBL/GenBank/DDBJ databases">
        <title>Complete Genome Sequences of Extremely Thermoacidophilic, Metal-Mobilizing Type-Strain Members of the Archaeal Family Sulfolobaceae: Acidianus brierleyi DSM-1651T, Acidianus sulfidivorans DSM-18786T, Metallosphaera hakonensis DSM-7519T, and Metallosphaera prunae DSM-10039T.</title>
        <authorList>
            <person name="Counts J.A."/>
            <person name="Kelly R.M."/>
        </authorList>
    </citation>
    <scope>NUCLEOTIDE SEQUENCE [LARGE SCALE GENOMIC DNA]</scope>
    <source>
        <strain evidence="7 8">HO1-1</strain>
    </source>
</reference>
<evidence type="ECO:0000256" key="2">
    <source>
        <dbReference type="ARBA" id="ARBA00022980"/>
    </source>
</evidence>
<dbReference type="NCBIfam" id="TIGR01080">
    <property type="entry name" value="rplX_A_E"/>
    <property type="match status" value="1"/>
</dbReference>
<dbReference type="KEGG" id="mhk:DFR87_06460"/>
<dbReference type="SUPFAM" id="SSF50104">
    <property type="entry name" value="Translation proteins SH3-like domain"/>
    <property type="match status" value="1"/>
</dbReference>
<evidence type="ECO:0000256" key="4">
    <source>
        <dbReference type="HAMAP-Rule" id="MF_01326"/>
    </source>
</evidence>
<dbReference type="InterPro" id="IPR005824">
    <property type="entry name" value="KOW"/>
</dbReference>
<reference evidence="8" key="2">
    <citation type="submission" date="2020-03" db="EMBL/GenBank/DDBJ databases">
        <title>Complete Genome Sequences of Extremely Thermoacidophilic, Metal-Mobilizing Type-Strain Members of the Archaeal Family Sulfolobaceae: Acidianus brierleyi DSM-1651T, Acidianus sulfidivorans DSM-18786T, Metallosphaera hakonensis DSM-7519T, and Metallosphaera prunae DSM-10039T.</title>
        <authorList>
            <person name="Counts J.A."/>
            <person name="Kelly R.M."/>
        </authorList>
    </citation>
    <scope>NUCLEOTIDE SEQUENCE [LARGE SCALE GENOMIC DNA]</scope>
    <source>
        <strain evidence="8">HO1-1</strain>
    </source>
</reference>
<dbReference type="GO" id="GO:0003735">
    <property type="term" value="F:structural constituent of ribosome"/>
    <property type="evidence" value="ECO:0007669"/>
    <property type="project" value="UniProtKB-UniRule"/>
</dbReference>
<dbReference type="OrthoDB" id="10899at2157"/>
<evidence type="ECO:0000313" key="7">
    <source>
        <dbReference type="EMBL" id="AWR99403.1"/>
    </source>
</evidence>
<dbReference type="CDD" id="cd06089">
    <property type="entry name" value="KOW_RPL26"/>
    <property type="match status" value="1"/>
</dbReference>
<evidence type="ECO:0000256" key="5">
    <source>
        <dbReference type="SAM" id="MobiDB-lite"/>
    </source>
</evidence>
<comment type="similarity">
    <text evidence="1 4">Belongs to the universal ribosomal protein uL24 family.</text>
</comment>
<gene>
    <name evidence="4" type="primary">rpl24</name>
    <name evidence="7" type="ORF">DFR87_06460</name>
</gene>
<dbReference type="GO" id="GO:0019843">
    <property type="term" value="F:rRNA binding"/>
    <property type="evidence" value="ECO:0007669"/>
    <property type="project" value="UniProtKB-UniRule"/>
</dbReference>
<keyword evidence="3 4" id="KW-0687">Ribonucleoprotein</keyword>
<dbReference type="SMART" id="SM00739">
    <property type="entry name" value="KOW"/>
    <property type="match status" value="1"/>
</dbReference>
<dbReference type="Gene3D" id="2.30.30.30">
    <property type="match status" value="1"/>
</dbReference>
<evidence type="ECO:0000256" key="3">
    <source>
        <dbReference type="ARBA" id="ARBA00023274"/>
    </source>
</evidence>
<dbReference type="AlphaFoldDB" id="A0A2U9ITV1"/>
<keyword evidence="2 4" id="KW-0689">Ribosomal protein</keyword>
<dbReference type="InterPro" id="IPR008991">
    <property type="entry name" value="Translation_prot_SH3-like_sf"/>
</dbReference>
<keyword evidence="8" id="KW-1185">Reference proteome</keyword>
<sequence length="112" mass="12426">MTASSNLVAKLSDELSKEYSIRRIPVRKDDTVRVMRGDNYGFEGKVTQVFPATGRISIEGLTRKKADGTPIYIKIHASKVEITKLNTNDPKRRDAITRKASKSQKTDSGGKS</sequence>
<comment type="function">
    <text evidence="4">Located at the polypeptide exit tunnel on the outside of the subunit.</text>
</comment>
<feature type="domain" description="KOW" evidence="6">
    <location>
        <begin position="25"/>
        <end position="52"/>
    </location>
</feature>
<dbReference type="HAMAP" id="MF_01326_A">
    <property type="entry name" value="Ribosomal_uL24_A"/>
    <property type="match status" value="1"/>
</dbReference>
<dbReference type="PANTHER" id="PTHR11143">
    <property type="entry name" value="60S RIBOSOMAL PROTEIN L26 FAMILY MEMBER"/>
    <property type="match status" value="1"/>
</dbReference>
<keyword evidence="4" id="KW-0699">rRNA-binding</keyword>
<keyword evidence="4" id="KW-0694">RNA-binding</keyword>
<name>A0A2U9ITV1_9CREN</name>
<dbReference type="Pfam" id="PF16906">
    <property type="entry name" value="Ribosomal_L26"/>
    <property type="match status" value="1"/>
</dbReference>
<dbReference type="InterPro" id="IPR014722">
    <property type="entry name" value="Rib_uL2_dom2"/>
</dbReference>
<comment type="function">
    <text evidence="4">One of two assembly initiator proteins, it binds directly to the 5'-end of the 23S rRNA, where it nucleates assembly of the 50S subunit.</text>
</comment>
<dbReference type="RefSeq" id="WP_054836866.1">
    <property type="nucleotide sequence ID" value="NZ_BBBA01000012.1"/>
</dbReference>
<evidence type="ECO:0000256" key="1">
    <source>
        <dbReference type="ARBA" id="ARBA00010618"/>
    </source>
</evidence>
<protein>
    <recommendedName>
        <fullName evidence="4">Large ribosomal subunit protein uL24</fullName>
    </recommendedName>
</protein>
<dbReference type="Pfam" id="PF00467">
    <property type="entry name" value="KOW"/>
    <property type="match status" value="1"/>
</dbReference>
<evidence type="ECO:0000259" key="6">
    <source>
        <dbReference type="SMART" id="SM00739"/>
    </source>
</evidence>
<dbReference type="STRING" id="1293036.GCA_001315825_01917"/>